<dbReference type="Gene3D" id="4.10.430.10">
    <property type="entry name" value="Histone-like protein H-NS, C-terminal domain"/>
    <property type="match status" value="1"/>
</dbReference>
<feature type="domain" description="DNA-binding protein H-NS-like C-terminal" evidence="5">
    <location>
        <begin position="59"/>
        <end position="104"/>
    </location>
</feature>
<proteinExistence type="inferred from homology"/>
<gene>
    <name evidence="6" type="ORF">HZU75_06405</name>
</gene>
<dbReference type="SUPFAM" id="SSF81273">
    <property type="entry name" value="H-NS histone-like proteins"/>
    <property type="match status" value="1"/>
</dbReference>
<dbReference type="RefSeq" id="WP_180308320.1">
    <property type="nucleotide sequence ID" value="NZ_CP058952.1"/>
</dbReference>
<evidence type="ECO:0000256" key="1">
    <source>
        <dbReference type="ARBA" id="ARBA00004453"/>
    </source>
</evidence>
<comment type="subcellular location">
    <subcellularLocation>
        <location evidence="1">Cytoplasm</location>
        <location evidence="1">Nucleoid</location>
    </subcellularLocation>
</comment>
<accession>A0A7D5V951</accession>
<reference evidence="6 7" key="1">
    <citation type="journal article" date="2016" name="Int. J. Syst. Evol. Microbiol.">
        <title>Chitinibacter fontanus sp. nov., isolated from a spring.</title>
        <authorList>
            <person name="Sheu S.Y."/>
            <person name="Li Y.S."/>
            <person name="Young C.C."/>
            <person name="Chen W.M."/>
        </authorList>
    </citation>
    <scope>NUCLEOTIDE SEQUENCE [LARGE SCALE GENOMIC DNA]</scope>
    <source>
        <strain evidence="6 7">STM-7</strain>
    </source>
</reference>
<evidence type="ECO:0000313" key="7">
    <source>
        <dbReference type="Proteomes" id="UP000510822"/>
    </source>
</evidence>
<organism evidence="6 7">
    <name type="scientific">Chitinibacter fontanus</name>
    <dbReference type="NCBI Taxonomy" id="1737446"/>
    <lineage>
        <taxon>Bacteria</taxon>
        <taxon>Pseudomonadati</taxon>
        <taxon>Pseudomonadota</taxon>
        <taxon>Betaproteobacteria</taxon>
        <taxon>Neisseriales</taxon>
        <taxon>Chitinibacteraceae</taxon>
        <taxon>Chitinibacter</taxon>
    </lineage>
</organism>
<evidence type="ECO:0000256" key="4">
    <source>
        <dbReference type="ARBA" id="ARBA00023125"/>
    </source>
</evidence>
<dbReference type="InterPro" id="IPR027444">
    <property type="entry name" value="H-NS_C_dom"/>
</dbReference>
<dbReference type="GO" id="GO:0001217">
    <property type="term" value="F:DNA-binding transcription repressor activity"/>
    <property type="evidence" value="ECO:0007669"/>
    <property type="project" value="TreeGrafter"/>
</dbReference>
<dbReference type="SMART" id="SM00528">
    <property type="entry name" value="HNS"/>
    <property type="match status" value="1"/>
</dbReference>
<dbReference type="EMBL" id="CP058952">
    <property type="protein sequence ID" value="QLI81191.1"/>
    <property type="molecule type" value="Genomic_DNA"/>
</dbReference>
<sequence>MDISTLSYQELSALRGQLDKELIVRKEQEKQRILAQLNSAAAASGFTVAELLGQAGKQTGKKNVVKAKFANPKNASDTWSGRGRKPLWVHEALAAGATLESLAI</sequence>
<dbReference type="AlphaFoldDB" id="A0A7D5V951"/>
<dbReference type="GO" id="GO:0032993">
    <property type="term" value="C:protein-DNA complex"/>
    <property type="evidence" value="ECO:0007669"/>
    <property type="project" value="TreeGrafter"/>
</dbReference>
<dbReference type="Pfam" id="PF00816">
    <property type="entry name" value="Histone_HNS"/>
    <property type="match status" value="1"/>
</dbReference>
<keyword evidence="3" id="KW-0963">Cytoplasm</keyword>
<evidence type="ECO:0000256" key="3">
    <source>
        <dbReference type="ARBA" id="ARBA00022490"/>
    </source>
</evidence>
<protein>
    <submittedName>
        <fullName evidence="6">H-NS histone family protein</fullName>
    </submittedName>
</protein>
<dbReference type="GO" id="GO:0000976">
    <property type="term" value="F:transcription cis-regulatory region binding"/>
    <property type="evidence" value="ECO:0007669"/>
    <property type="project" value="TreeGrafter"/>
</dbReference>
<dbReference type="InterPro" id="IPR037150">
    <property type="entry name" value="H-NS_C_dom_sf"/>
</dbReference>
<comment type="similarity">
    <text evidence="2">Belongs to the histone-like protein H-NS family.</text>
</comment>
<dbReference type="PANTHER" id="PTHR38097:SF2">
    <property type="entry name" value="DNA-BINDING PROTEIN STPA"/>
    <property type="match status" value="1"/>
</dbReference>
<keyword evidence="7" id="KW-1185">Reference proteome</keyword>
<dbReference type="GO" id="GO:0009295">
    <property type="term" value="C:nucleoid"/>
    <property type="evidence" value="ECO:0007669"/>
    <property type="project" value="UniProtKB-SubCell"/>
</dbReference>
<dbReference type="GO" id="GO:0003681">
    <property type="term" value="F:bent DNA binding"/>
    <property type="evidence" value="ECO:0007669"/>
    <property type="project" value="TreeGrafter"/>
</dbReference>
<name>A0A7D5V951_9NEIS</name>
<dbReference type="GO" id="GO:0003680">
    <property type="term" value="F:minor groove of adenine-thymine-rich DNA binding"/>
    <property type="evidence" value="ECO:0007669"/>
    <property type="project" value="TreeGrafter"/>
</dbReference>
<dbReference type="KEGG" id="cfon:HZU75_06405"/>
<dbReference type="PANTHER" id="PTHR38097">
    <property type="match status" value="1"/>
</dbReference>
<dbReference type="Proteomes" id="UP000510822">
    <property type="component" value="Chromosome"/>
</dbReference>
<evidence type="ECO:0000256" key="2">
    <source>
        <dbReference type="ARBA" id="ARBA00010610"/>
    </source>
</evidence>
<evidence type="ECO:0000313" key="6">
    <source>
        <dbReference type="EMBL" id="QLI81191.1"/>
    </source>
</evidence>
<dbReference type="GO" id="GO:0005829">
    <property type="term" value="C:cytosol"/>
    <property type="evidence" value="ECO:0007669"/>
    <property type="project" value="TreeGrafter"/>
</dbReference>
<evidence type="ECO:0000259" key="5">
    <source>
        <dbReference type="SMART" id="SM00528"/>
    </source>
</evidence>
<keyword evidence="4" id="KW-0238">DNA-binding</keyword>